<evidence type="ECO:0000256" key="3">
    <source>
        <dbReference type="ARBA" id="ARBA00023082"/>
    </source>
</evidence>
<gene>
    <name evidence="7" type="ordered locus">Sgly_1140</name>
</gene>
<dbReference type="Gene3D" id="1.10.1740.10">
    <property type="match status" value="1"/>
</dbReference>
<dbReference type="InterPro" id="IPR013249">
    <property type="entry name" value="RNA_pol_sigma70_r4_t2"/>
</dbReference>
<dbReference type="SUPFAM" id="SSF88659">
    <property type="entry name" value="Sigma3 and sigma4 domains of RNA polymerase sigma factors"/>
    <property type="match status" value="1"/>
</dbReference>
<evidence type="ECO:0000256" key="2">
    <source>
        <dbReference type="ARBA" id="ARBA00023015"/>
    </source>
</evidence>
<dbReference type="AlphaFoldDB" id="F0SU81"/>
<proteinExistence type="inferred from homology"/>
<dbReference type="eggNOG" id="COG1595">
    <property type="taxonomic scope" value="Bacteria"/>
</dbReference>
<reference evidence="7 8" key="1">
    <citation type="journal article" date="2011" name="Stand. Genomic Sci.">
        <title>Complete genome sequence of Syntrophobotulus glycolicus type strain (FlGlyR).</title>
        <authorList>
            <person name="Han C."/>
            <person name="Mwirichia R."/>
            <person name="Chertkov O."/>
            <person name="Held B."/>
            <person name="Lapidus A."/>
            <person name="Nolan M."/>
            <person name="Lucas S."/>
            <person name="Hammon N."/>
            <person name="Deshpande S."/>
            <person name="Cheng J.F."/>
            <person name="Tapia R."/>
            <person name="Goodwin L."/>
            <person name="Pitluck S."/>
            <person name="Huntemann M."/>
            <person name="Liolios K."/>
            <person name="Ivanova N."/>
            <person name="Pagani I."/>
            <person name="Mavromatis K."/>
            <person name="Ovchinikova G."/>
            <person name="Pati A."/>
            <person name="Chen A."/>
            <person name="Palaniappan K."/>
            <person name="Land M."/>
            <person name="Hauser L."/>
            <person name="Brambilla E.M."/>
            <person name="Rohde M."/>
            <person name="Spring S."/>
            <person name="Sikorski J."/>
            <person name="Goker M."/>
            <person name="Woyke T."/>
            <person name="Bristow J."/>
            <person name="Eisen J.A."/>
            <person name="Markowitz V."/>
            <person name="Hugenholtz P."/>
            <person name="Kyrpides N.C."/>
            <person name="Klenk H.P."/>
            <person name="Detter J.C."/>
        </authorList>
    </citation>
    <scope>NUCLEOTIDE SEQUENCE [LARGE SCALE GENOMIC DNA]</scope>
    <source>
        <strain evidence="8">DSM 8271 / FlGlyR</strain>
    </source>
</reference>
<dbReference type="HOGENOM" id="CLU_047691_3_1_9"/>
<protein>
    <submittedName>
        <fullName evidence="7">RNA polymerase, sigma-24 subunit, ECF subfamily</fullName>
    </submittedName>
</protein>
<dbReference type="InterPro" id="IPR036388">
    <property type="entry name" value="WH-like_DNA-bd_sf"/>
</dbReference>
<dbReference type="PANTHER" id="PTHR43133">
    <property type="entry name" value="RNA POLYMERASE ECF-TYPE SIGMA FACTO"/>
    <property type="match status" value="1"/>
</dbReference>
<evidence type="ECO:0000256" key="1">
    <source>
        <dbReference type="ARBA" id="ARBA00010641"/>
    </source>
</evidence>
<dbReference type="Pfam" id="PF04542">
    <property type="entry name" value="Sigma70_r2"/>
    <property type="match status" value="1"/>
</dbReference>
<dbReference type="STRING" id="645991.Sgly_1140"/>
<dbReference type="Proteomes" id="UP000007488">
    <property type="component" value="Chromosome"/>
</dbReference>
<dbReference type="InterPro" id="IPR039425">
    <property type="entry name" value="RNA_pol_sigma-70-like"/>
</dbReference>
<dbReference type="PANTHER" id="PTHR43133:SF51">
    <property type="entry name" value="RNA POLYMERASE SIGMA FACTOR"/>
    <property type="match status" value="1"/>
</dbReference>
<dbReference type="GO" id="GO:0003677">
    <property type="term" value="F:DNA binding"/>
    <property type="evidence" value="ECO:0007669"/>
    <property type="project" value="InterPro"/>
</dbReference>
<feature type="domain" description="RNA polymerase sigma-70 region 2" evidence="5">
    <location>
        <begin position="32"/>
        <end position="98"/>
    </location>
</feature>
<keyword evidence="2" id="KW-0805">Transcription regulation</keyword>
<sequence>MEIVNRSADLCREENIKVKLAKAGDKAAFCTLIDGHRLALYRVARGILDSDFDAADAIQETVISAYTHIGALNKDEYFKTWLIRILINECKKILRKSRQTIFMETVTDQAVLDHYPSDNAASDFVNRLDWELRQVIVLYYYEDFRVSEIARILRIPQGTVKSRLARARGKLLNLMSVKGEEKDEKR</sequence>
<comment type="similarity">
    <text evidence="1">Belongs to the sigma-70 factor family. ECF subfamily.</text>
</comment>
<reference evidence="8" key="2">
    <citation type="submission" date="2011-02" db="EMBL/GenBank/DDBJ databases">
        <title>The complete genome of Syntrophobotulus glycolicus DSM 8271.</title>
        <authorList>
            <person name="Lucas S."/>
            <person name="Copeland A."/>
            <person name="Lapidus A."/>
            <person name="Bruce D."/>
            <person name="Goodwin L."/>
            <person name="Pitluck S."/>
            <person name="Kyrpides N."/>
            <person name="Mavromatis K."/>
            <person name="Pagani I."/>
            <person name="Ivanova N."/>
            <person name="Mikhailova N."/>
            <person name="Chertkov O."/>
            <person name="Held B."/>
            <person name="Detter J.C."/>
            <person name="Tapia R."/>
            <person name="Han C."/>
            <person name="Land M."/>
            <person name="Hauser L."/>
            <person name="Markowitz V."/>
            <person name="Cheng J.-F."/>
            <person name="Hugenholtz P."/>
            <person name="Woyke T."/>
            <person name="Wu D."/>
            <person name="Spring S."/>
            <person name="Schroeder M."/>
            <person name="Brambilla E."/>
            <person name="Klenk H.-P."/>
            <person name="Eisen J.A."/>
        </authorList>
    </citation>
    <scope>NUCLEOTIDE SEQUENCE [LARGE SCALE GENOMIC DNA]</scope>
    <source>
        <strain evidence="8">DSM 8271 / FlGlyR</strain>
    </source>
</reference>
<evidence type="ECO:0000259" key="6">
    <source>
        <dbReference type="Pfam" id="PF08281"/>
    </source>
</evidence>
<dbReference type="Gene3D" id="1.10.10.10">
    <property type="entry name" value="Winged helix-like DNA-binding domain superfamily/Winged helix DNA-binding domain"/>
    <property type="match status" value="1"/>
</dbReference>
<dbReference type="KEGG" id="sgy:Sgly_1140"/>
<evidence type="ECO:0000259" key="5">
    <source>
        <dbReference type="Pfam" id="PF04542"/>
    </source>
</evidence>
<dbReference type="CDD" id="cd06171">
    <property type="entry name" value="Sigma70_r4"/>
    <property type="match status" value="1"/>
</dbReference>
<organism evidence="7 8">
    <name type="scientific">Syntrophobotulus glycolicus (strain DSM 8271 / FlGlyR)</name>
    <dbReference type="NCBI Taxonomy" id="645991"/>
    <lineage>
        <taxon>Bacteria</taxon>
        <taxon>Bacillati</taxon>
        <taxon>Bacillota</taxon>
        <taxon>Clostridia</taxon>
        <taxon>Eubacteriales</taxon>
        <taxon>Desulfitobacteriaceae</taxon>
        <taxon>Syntrophobotulus</taxon>
    </lineage>
</organism>
<keyword evidence="3" id="KW-0731">Sigma factor</keyword>
<keyword evidence="8" id="KW-1185">Reference proteome</keyword>
<dbReference type="EMBL" id="CP002547">
    <property type="protein sequence ID" value="ADY55464.1"/>
    <property type="molecule type" value="Genomic_DNA"/>
</dbReference>
<accession>F0SU81</accession>
<evidence type="ECO:0000313" key="7">
    <source>
        <dbReference type="EMBL" id="ADY55464.1"/>
    </source>
</evidence>
<dbReference type="InterPro" id="IPR007627">
    <property type="entry name" value="RNA_pol_sigma70_r2"/>
</dbReference>
<dbReference type="GO" id="GO:0006352">
    <property type="term" value="P:DNA-templated transcription initiation"/>
    <property type="evidence" value="ECO:0007669"/>
    <property type="project" value="InterPro"/>
</dbReference>
<keyword evidence="4" id="KW-0804">Transcription</keyword>
<dbReference type="InterPro" id="IPR013324">
    <property type="entry name" value="RNA_pol_sigma_r3/r4-like"/>
</dbReference>
<feature type="domain" description="RNA polymerase sigma factor 70 region 4 type 2" evidence="6">
    <location>
        <begin position="124"/>
        <end position="171"/>
    </location>
</feature>
<dbReference type="GO" id="GO:0016987">
    <property type="term" value="F:sigma factor activity"/>
    <property type="evidence" value="ECO:0007669"/>
    <property type="project" value="UniProtKB-KW"/>
</dbReference>
<evidence type="ECO:0000313" key="8">
    <source>
        <dbReference type="Proteomes" id="UP000007488"/>
    </source>
</evidence>
<dbReference type="NCBIfam" id="TIGR02937">
    <property type="entry name" value="sigma70-ECF"/>
    <property type="match status" value="1"/>
</dbReference>
<evidence type="ECO:0000256" key="4">
    <source>
        <dbReference type="ARBA" id="ARBA00023163"/>
    </source>
</evidence>
<dbReference type="RefSeq" id="WP_013624334.1">
    <property type="nucleotide sequence ID" value="NC_015172.1"/>
</dbReference>
<dbReference type="InterPro" id="IPR013325">
    <property type="entry name" value="RNA_pol_sigma_r2"/>
</dbReference>
<dbReference type="Pfam" id="PF08281">
    <property type="entry name" value="Sigma70_r4_2"/>
    <property type="match status" value="1"/>
</dbReference>
<dbReference type="OrthoDB" id="9784984at2"/>
<dbReference type="InterPro" id="IPR014284">
    <property type="entry name" value="RNA_pol_sigma-70_dom"/>
</dbReference>
<dbReference type="SUPFAM" id="SSF88946">
    <property type="entry name" value="Sigma2 domain of RNA polymerase sigma factors"/>
    <property type="match status" value="1"/>
</dbReference>
<name>F0SU81_SYNGF</name>